<feature type="compositionally biased region" description="Basic and acidic residues" evidence="1">
    <location>
        <begin position="14"/>
        <end position="37"/>
    </location>
</feature>
<accession>A0A916NYC3</accession>
<dbReference type="EMBL" id="CAJVAS010000025">
    <property type="protein sequence ID" value="CAG7643620.1"/>
    <property type="molecule type" value="Genomic_DNA"/>
</dbReference>
<reference evidence="2" key="1">
    <citation type="submission" date="2021-06" db="EMBL/GenBank/DDBJ databases">
        <authorList>
            <person name="Criscuolo A."/>
        </authorList>
    </citation>
    <scope>NUCLEOTIDE SEQUENCE</scope>
    <source>
        <strain evidence="2">CIP111600</strain>
    </source>
</reference>
<evidence type="ECO:0000256" key="1">
    <source>
        <dbReference type="SAM" id="MobiDB-lite"/>
    </source>
</evidence>
<keyword evidence="3" id="KW-1185">Reference proteome</keyword>
<proteinExistence type="predicted"/>
<name>A0A916NYC3_9BACL</name>
<dbReference type="Proteomes" id="UP000693672">
    <property type="component" value="Unassembled WGS sequence"/>
</dbReference>
<dbReference type="AlphaFoldDB" id="A0A916NYC3"/>
<dbReference type="RefSeq" id="WP_218094225.1">
    <property type="nucleotide sequence ID" value="NZ_CAJVAS010000025.1"/>
</dbReference>
<protein>
    <submittedName>
        <fullName evidence="2">Uncharacterized protein</fullName>
    </submittedName>
</protein>
<sequence length="53" mass="6083">MPDPHQHKSKQPRGNKDTQTHERQGLRVNDDDPHVDLNEDGAIQEIEGQNLWG</sequence>
<gene>
    <name evidence="2" type="ORF">PAESOLCIP111_04511</name>
</gene>
<organism evidence="2 3">
    <name type="scientific">Paenibacillus solanacearum</name>
    <dbReference type="NCBI Taxonomy" id="2048548"/>
    <lineage>
        <taxon>Bacteria</taxon>
        <taxon>Bacillati</taxon>
        <taxon>Bacillota</taxon>
        <taxon>Bacilli</taxon>
        <taxon>Bacillales</taxon>
        <taxon>Paenibacillaceae</taxon>
        <taxon>Paenibacillus</taxon>
    </lineage>
</organism>
<feature type="region of interest" description="Disordered" evidence="1">
    <location>
        <begin position="1"/>
        <end position="53"/>
    </location>
</feature>
<comment type="caution">
    <text evidence="2">The sequence shown here is derived from an EMBL/GenBank/DDBJ whole genome shotgun (WGS) entry which is preliminary data.</text>
</comment>
<evidence type="ECO:0000313" key="3">
    <source>
        <dbReference type="Proteomes" id="UP000693672"/>
    </source>
</evidence>
<evidence type="ECO:0000313" key="2">
    <source>
        <dbReference type="EMBL" id="CAG7643620.1"/>
    </source>
</evidence>